<feature type="domain" description="VWFA" evidence="2">
    <location>
        <begin position="28"/>
        <end position="209"/>
    </location>
</feature>
<dbReference type="HOGENOM" id="CLU_008905_3_1_1"/>
<feature type="signal peptide" evidence="1">
    <location>
        <begin position="1"/>
        <end position="19"/>
    </location>
</feature>
<dbReference type="InterPro" id="IPR052229">
    <property type="entry name" value="Collagen-VI/PIF"/>
</dbReference>
<dbReference type="PROSITE" id="PS50234">
    <property type="entry name" value="VWFA"/>
    <property type="match status" value="1"/>
</dbReference>
<dbReference type="SUPFAM" id="SSF53300">
    <property type="entry name" value="vWA-like"/>
    <property type="match status" value="1"/>
</dbReference>
<protein>
    <recommendedName>
        <fullName evidence="2">VWFA domain-containing protein</fullName>
    </recommendedName>
</protein>
<reference evidence="3" key="3">
    <citation type="submission" date="2025-09" db="UniProtKB">
        <authorList>
            <consortium name="Ensembl"/>
        </authorList>
    </citation>
    <scope>IDENTIFICATION</scope>
</reference>
<reference evidence="4" key="1">
    <citation type="journal article" date="2002" name="Science">
        <title>The draft genome of Ciona intestinalis: insights into chordate and vertebrate origins.</title>
        <authorList>
            <person name="Dehal P."/>
            <person name="Satou Y."/>
            <person name="Campbell R.K."/>
            <person name="Chapman J."/>
            <person name="Degnan B."/>
            <person name="De Tomaso A."/>
            <person name="Davidson B."/>
            <person name="Di Gregorio A."/>
            <person name="Gelpke M."/>
            <person name="Goodstein D.M."/>
            <person name="Harafuji N."/>
            <person name="Hastings K.E."/>
            <person name="Ho I."/>
            <person name="Hotta K."/>
            <person name="Huang W."/>
            <person name="Kawashima T."/>
            <person name="Lemaire P."/>
            <person name="Martinez D."/>
            <person name="Meinertzhagen I.A."/>
            <person name="Necula S."/>
            <person name="Nonaka M."/>
            <person name="Putnam N."/>
            <person name="Rash S."/>
            <person name="Saiga H."/>
            <person name="Satake M."/>
            <person name="Terry A."/>
            <person name="Yamada L."/>
            <person name="Wang H.G."/>
            <person name="Awazu S."/>
            <person name="Azumi K."/>
            <person name="Boore J."/>
            <person name="Branno M."/>
            <person name="Chin-Bow S."/>
            <person name="DeSantis R."/>
            <person name="Doyle S."/>
            <person name="Francino P."/>
            <person name="Keys D.N."/>
            <person name="Haga S."/>
            <person name="Hayashi H."/>
            <person name="Hino K."/>
            <person name="Imai K.S."/>
            <person name="Inaba K."/>
            <person name="Kano S."/>
            <person name="Kobayashi K."/>
            <person name="Kobayashi M."/>
            <person name="Lee B.I."/>
            <person name="Makabe K.W."/>
            <person name="Manohar C."/>
            <person name="Matassi G."/>
            <person name="Medina M."/>
            <person name="Mochizuki Y."/>
            <person name="Mount S."/>
            <person name="Morishita T."/>
            <person name="Miura S."/>
            <person name="Nakayama A."/>
            <person name="Nishizaka S."/>
            <person name="Nomoto H."/>
            <person name="Ohta F."/>
            <person name="Oishi K."/>
            <person name="Rigoutsos I."/>
            <person name="Sano M."/>
            <person name="Sasaki A."/>
            <person name="Sasakura Y."/>
            <person name="Shoguchi E."/>
            <person name="Shin-i T."/>
            <person name="Spagnuolo A."/>
            <person name="Stainier D."/>
            <person name="Suzuki M.M."/>
            <person name="Tassy O."/>
            <person name="Takatori N."/>
            <person name="Tokuoka M."/>
            <person name="Yagi K."/>
            <person name="Yoshizaki F."/>
            <person name="Wada S."/>
            <person name="Zhang C."/>
            <person name="Hyatt P.D."/>
            <person name="Larimer F."/>
            <person name="Detter C."/>
            <person name="Doggett N."/>
            <person name="Glavina T."/>
            <person name="Hawkins T."/>
            <person name="Richardson P."/>
            <person name="Lucas S."/>
            <person name="Kohara Y."/>
            <person name="Levine M."/>
            <person name="Satoh N."/>
            <person name="Rokhsar D.S."/>
        </authorList>
    </citation>
    <scope>NUCLEOTIDE SEQUENCE [LARGE SCALE GENOMIC DNA]</scope>
</reference>
<dbReference type="SMART" id="SM00327">
    <property type="entry name" value="VWA"/>
    <property type="match status" value="1"/>
</dbReference>
<dbReference type="Proteomes" id="UP000008144">
    <property type="component" value="Unassembled WGS sequence"/>
</dbReference>
<dbReference type="STRING" id="7719.ENSCINP00000030186"/>
<dbReference type="InterPro" id="IPR002035">
    <property type="entry name" value="VWF_A"/>
</dbReference>
<accession>H2XKK4</accession>
<reference evidence="3" key="2">
    <citation type="submission" date="2025-08" db="UniProtKB">
        <authorList>
            <consortium name="Ensembl"/>
        </authorList>
    </citation>
    <scope>IDENTIFICATION</scope>
</reference>
<dbReference type="Ensembl" id="ENSCINT00000031577.1">
    <property type="protein sequence ID" value="ENSCINP00000030186.1"/>
    <property type="gene ID" value="ENSCING00000018321.1"/>
</dbReference>
<dbReference type="InterPro" id="IPR036465">
    <property type="entry name" value="vWFA_dom_sf"/>
</dbReference>
<dbReference type="AlphaFoldDB" id="H2XKK4"/>
<evidence type="ECO:0000259" key="2">
    <source>
        <dbReference type="PROSITE" id="PS50234"/>
    </source>
</evidence>
<dbReference type="InParanoid" id="H2XKK4"/>
<dbReference type="GeneTree" id="ENSGT00940000163557"/>
<sequence length="215" mass="23588">MKLSAFIILATIFVGLAKAQCPNFGKMDFVFALDSSTSTGAENWAKVQNLVTSLISHFSLAPEKARFSVFRFNRIPHRRSEIVLNSFIDDKPGMITAVYNLPYYGSGSYIGRALQHAKSVSLSESNGNRAEYKDIVVTVTDGRTYDDMLTPSNSLRDSNVLTYAIGVQPTNGRGTRNDKLLEIAGSEQNLFLTNVIGFNGAYDGIIAALERDLCV</sequence>
<feature type="chain" id="PRO_5003577970" description="VWFA domain-containing protein" evidence="1">
    <location>
        <begin position="20"/>
        <end position="215"/>
    </location>
</feature>
<proteinExistence type="predicted"/>
<keyword evidence="4" id="KW-1185">Reference proteome</keyword>
<organism evidence="3 4">
    <name type="scientific">Ciona intestinalis</name>
    <name type="common">Transparent sea squirt</name>
    <name type="synonym">Ascidia intestinalis</name>
    <dbReference type="NCBI Taxonomy" id="7719"/>
    <lineage>
        <taxon>Eukaryota</taxon>
        <taxon>Metazoa</taxon>
        <taxon>Chordata</taxon>
        <taxon>Tunicata</taxon>
        <taxon>Ascidiacea</taxon>
        <taxon>Phlebobranchia</taxon>
        <taxon>Cionidae</taxon>
        <taxon>Ciona</taxon>
    </lineage>
</organism>
<name>H2XKK4_CIOIN</name>
<keyword evidence="1" id="KW-0732">Signal</keyword>
<dbReference type="Gene3D" id="3.40.50.410">
    <property type="entry name" value="von Willebrand factor, type A domain"/>
    <property type="match status" value="1"/>
</dbReference>
<dbReference type="OMA" id="GRSANRF"/>
<evidence type="ECO:0000313" key="4">
    <source>
        <dbReference type="Proteomes" id="UP000008144"/>
    </source>
</evidence>
<evidence type="ECO:0000313" key="3">
    <source>
        <dbReference type="Ensembl" id="ENSCINP00000030186.1"/>
    </source>
</evidence>
<dbReference type="PANTHER" id="PTHR22588:SF3">
    <property type="entry name" value="VWFA DOMAIN-CONTAINING PROTEIN"/>
    <property type="match status" value="1"/>
</dbReference>
<evidence type="ECO:0000256" key="1">
    <source>
        <dbReference type="SAM" id="SignalP"/>
    </source>
</evidence>
<dbReference type="Pfam" id="PF00092">
    <property type="entry name" value="VWA"/>
    <property type="match status" value="1"/>
</dbReference>
<dbReference type="PANTHER" id="PTHR22588">
    <property type="entry name" value="VWFA DOMAIN-CONTAINING PROTEIN"/>
    <property type="match status" value="1"/>
</dbReference>